<dbReference type="InterPro" id="IPR001796">
    <property type="entry name" value="DHFR_dom"/>
</dbReference>
<dbReference type="GO" id="GO:0046452">
    <property type="term" value="P:dihydrofolate metabolic process"/>
    <property type="evidence" value="ECO:0007669"/>
    <property type="project" value="TreeGrafter"/>
</dbReference>
<evidence type="ECO:0000259" key="8">
    <source>
        <dbReference type="PROSITE" id="PS51330"/>
    </source>
</evidence>
<dbReference type="Pfam" id="PF00186">
    <property type="entry name" value="DHFR_1"/>
    <property type="match status" value="1"/>
</dbReference>
<dbReference type="InterPro" id="IPR012259">
    <property type="entry name" value="DHFR"/>
</dbReference>
<dbReference type="InterPro" id="IPR024072">
    <property type="entry name" value="DHFR-like_dom_sf"/>
</dbReference>
<dbReference type="KEGG" id="tes:BW730_01485"/>
<dbReference type="STRING" id="1332264.BW730_01485"/>
<sequence>MRVVAIAAVADNGVIGSGDDMLWHIPEDFKRFKRVTTGNTIIFGRRTQDQIGLLPNRRIIVVTRDENWRHDGVEVAHSVTEALDLAAQTPERICFVGGGAQIYREAWPYLTELDLTIVHQSPDGAATFPYVSPDDWTEVSREQHVGYDFVQFRPTPRGEVVNTLPAEGWRA</sequence>
<feature type="domain" description="DHFR" evidence="8">
    <location>
        <begin position="2"/>
        <end position="171"/>
    </location>
</feature>
<keyword evidence="5 7" id="KW-0521">NADP</keyword>
<name>A0A1Q2CJY6_9ACTN</name>
<dbReference type="GO" id="GO:0006730">
    <property type="term" value="P:one-carbon metabolic process"/>
    <property type="evidence" value="ECO:0007669"/>
    <property type="project" value="UniProtKB-KW"/>
</dbReference>
<dbReference type="GO" id="GO:0050661">
    <property type="term" value="F:NADP binding"/>
    <property type="evidence" value="ECO:0007669"/>
    <property type="project" value="InterPro"/>
</dbReference>
<comment type="pathway">
    <text evidence="1 7">Cofactor biosynthesis; tetrahydrofolate biosynthesis; 5,6,7,8-tetrahydrofolate from 7,8-dihydrofolate: step 1/1.</text>
</comment>
<dbReference type="CDD" id="cd00209">
    <property type="entry name" value="DHFR"/>
    <property type="match status" value="1"/>
</dbReference>
<dbReference type="PROSITE" id="PS51330">
    <property type="entry name" value="DHFR_2"/>
    <property type="match status" value="1"/>
</dbReference>
<comment type="similarity">
    <text evidence="2 7">Belongs to the dihydrofolate reductase family.</text>
</comment>
<dbReference type="EMBL" id="CP019606">
    <property type="protein sequence ID" value="AQP46427.1"/>
    <property type="molecule type" value="Genomic_DNA"/>
</dbReference>
<proteinExistence type="inferred from homology"/>
<dbReference type="PANTHER" id="PTHR48069">
    <property type="entry name" value="DIHYDROFOLATE REDUCTASE"/>
    <property type="match status" value="1"/>
</dbReference>
<reference evidence="10" key="1">
    <citation type="submission" date="2017-02" db="EMBL/GenBank/DDBJ databases">
        <title>Tessaracoccus aquaemaris sp. nov., isolated from the intestine of a Korean rockfish, Sebastes schlegelii, in a marine aquaculture pond.</title>
        <authorList>
            <person name="Tak E.J."/>
            <person name="Bae J.-W."/>
        </authorList>
    </citation>
    <scope>NUCLEOTIDE SEQUENCE [LARGE SCALE GENOMIC DNA]</scope>
    <source>
        <strain evidence="10">NSG39</strain>
    </source>
</reference>
<dbReference type="PRINTS" id="PR00070">
    <property type="entry name" value="DHFR"/>
</dbReference>
<organism evidence="9 10">
    <name type="scientific">Tessaracoccus aquimaris</name>
    <dbReference type="NCBI Taxonomy" id="1332264"/>
    <lineage>
        <taxon>Bacteria</taxon>
        <taxon>Bacillati</taxon>
        <taxon>Actinomycetota</taxon>
        <taxon>Actinomycetes</taxon>
        <taxon>Propionibacteriales</taxon>
        <taxon>Propionibacteriaceae</taxon>
        <taxon>Tessaracoccus</taxon>
    </lineage>
</organism>
<keyword evidence="9" id="KW-0808">Transferase</keyword>
<evidence type="ECO:0000256" key="4">
    <source>
        <dbReference type="ARBA" id="ARBA00022563"/>
    </source>
</evidence>
<dbReference type="Proteomes" id="UP000188145">
    <property type="component" value="Chromosome"/>
</dbReference>
<evidence type="ECO:0000256" key="6">
    <source>
        <dbReference type="ARBA" id="ARBA00023002"/>
    </source>
</evidence>
<dbReference type="GO" id="GO:0046654">
    <property type="term" value="P:tetrahydrofolate biosynthetic process"/>
    <property type="evidence" value="ECO:0007669"/>
    <property type="project" value="UniProtKB-UniPathway"/>
</dbReference>
<evidence type="ECO:0000313" key="9">
    <source>
        <dbReference type="EMBL" id="AQP46427.1"/>
    </source>
</evidence>
<dbReference type="Gene3D" id="3.40.430.10">
    <property type="entry name" value="Dihydrofolate Reductase, subunit A"/>
    <property type="match status" value="1"/>
</dbReference>
<evidence type="ECO:0000256" key="3">
    <source>
        <dbReference type="ARBA" id="ARBA00012856"/>
    </source>
</evidence>
<protein>
    <recommendedName>
        <fullName evidence="3 7">Dihydrofolate reductase</fullName>
        <ecNumber evidence="3 7">1.5.1.3</ecNumber>
    </recommendedName>
</protein>
<evidence type="ECO:0000256" key="2">
    <source>
        <dbReference type="ARBA" id="ARBA00009539"/>
    </source>
</evidence>
<dbReference type="EC" id="1.5.1.3" evidence="3 7"/>
<keyword evidence="10" id="KW-1185">Reference proteome</keyword>
<dbReference type="GO" id="GO:0016301">
    <property type="term" value="F:kinase activity"/>
    <property type="evidence" value="ECO:0007669"/>
    <property type="project" value="UniProtKB-KW"/>
</dbReference>
<keyword evidence="9" id="KW-0418">Kinase</keyword>
<dbReference type="PIRSF" id="PIRSF000194">
    <property type="entry name" value="DHFR"/>
    <property type="match status" value="1"/>
</dbReference>
<comment type="catalytic activity">
    <reaction evidence="7">
        <text>(6S)-5,6,7,8-tetrahydrofolate + NADP(+) = 7,8-dihydrofolate + NADPH + H(+)</text>
        <dbReference type="Rhea" id="RHEA:15009"/>
        <dbReference type="ChEBI" id="CHEBI:15378"/>
        <dbReference type="ChEBI" id="CHEBI:57451"/>
        <dbReference type="ChEBI" id="CHEBI:57453"/>
        <dbReference type="ChEBI" id="CHEBI:57783"/>
        <dbReference type="ChEBI" id="CHEBI:58349"/>
        <dbReference type="EC" id="1.5.1.3"/>
    </reaction>
</comment>
<dbReference type="GO" id="GO:0046655">
    <property type="term" value="P:folic acid metabolic process"/>
    <property type="evidence" value="ECO:0007669"/>
    <property type="project" value="TreeGrafter"/>
</dbReference>
<evidence type="ECO:0000313" key="10">
    <source>
        <dbReference type="Proteomes" id="UP000188145"/>
    </source>
</evidence>
<dbReference type="UniPathway" id="UPA00077">
    <property type="reaction ID" value="UER00158"/>
</dbReference>
<evidence type="ECO:0000256" key="1">
    <source>
        <dbReference type="ARBA" id="ARBA00004903"/>
    </source>
</evidence>
<evidence type="ECO:0000256" key="7">
    <source>
        <dbReference type="PIRNR" id="PIRNR000194"/>
    </source>
</evidence>
<evidence type="ECO:0000256" key="5">
    <source>
        <dbReference type="ARBA" id="ARBA00022857"/>
    </source>
</evidence>
<dbReference type="OrthoDB" id="9804315at2"/>
<keyword evidence="6 7" id="KW-0560">Oxidoreductase</keyword>
<dbReference type="SUPFAM" id="SSF53597">
    <property type="entry name" value="Dihydrofolate reductase-like"/>
    <property type="match status" value="1"/>
</dbReference>
<keyword evidence="4 7" id="KW-0554">One-carbon metabolism</keyword>
<dbReference type="PANTHER" id="PTHR48069:SF3">
    <property type="entry name" value="DIHYDROFOLATE REDUCTASE"/>
    <property type="match status" value="1"/>
</dbReference>
<dbReference type="RefSeq" id="WP_077684756.1">
    <property type="nucleotide sequence ID" value="NZ_CP019606.1"/>
</dbReference>
<accession>A0A1Q2CJY6</accession>
<gene>
    <name evidence="9" type="ORF">BW730_01485</name>
</gene>
<dbReference type="AlphaFoldDB" id="A0A1Q2CJY6"/>
<dbReference type="GO" id="GO:0005829">
    <property type="term" value="C:cytosol"/>
    <property type="evidence" value="ECO:0007669"/>
    <property type="project" value="TreeGrafter"/>
</dbReference>
<comment type="function">
    <text evidence="7">Key enzyme in folate metabolism. Catalyzes an essential reaction for de novo glycine and purine synthesis, and for DNA precursor synthesis.</text>
</comment>
<dbReference type="GO" id="GO:0004146">
    <property type="term" value="F:dihydrofolate reductase activity"/>
    <property type="evidence" value="ECO:0007669"/>
    <property type="project" value="UniProtKB-EC"/>
</dbReference>